<feature type="region of interest" description="Disordered" evidence="1">
    <location>
        <begin position="533"/>
        <end position="564"/>
    </location>
</feature>
<feature type="compositionally biased region" description="Low complexity" evidence="1">
    <location>
        <begin position="107"/>
        <end position="116"/>
    </location>
</feature>
<name>E3JSN5_PUCGT</name>
<reference evidence="3" key="2">
    <citation type="journal article" date="2011" name="Proc. Natl. Acad. Sci. U.S.A.">
        <title>Obligate biotrophy features unraveled by the genomic analysis of rust fungi.</title>
        <authorList>
            <person name="Duplessis S."/>
            <person name="Cuomo C.A."/>
            <person name="Lin Y.-C."/>
            <person name="Aerts A."/>
            <person name="Tisserant E."/>
            <person name="Veneault-Fourrey C."/>
            <person name="Joly D.L."/>
            <person name="Hacquard S."/>
            <person name="Amselem J."/>
            <person name="Cantarel B.L."/>
            <person name="Chiu R."/>
            <person name="Coutinho P.M."/>
            <person name="Feau N."/>
            <person name="Field M."/>
            <person name="Frey P."/>
            <person name="Gelhaye E."/>
            <person name="Goldberg J."/>
            <person name="Grabherr M.G."/>
            <person name="Kodira C.D."/>
            <person name="Kohler A."/>
            <person name="Kuees U."/>
            <person name="Lindquist E.A."/>
            <person name="Lucas S.M."/>
            <person name="Mago R."/>
            <person name="Mauceli E."/>
            <person name="Morin E."/>
            <person name="Murat C."/>
            <person name="Pangilinan J.L."/>
            <person name="Park R."/>
            <person name="Pearson M."/>
            <person name="Quesneville H."/>
            <person name="Rouhier N."/>
            <person name="Sakthikumar S."/>
            <person name="Salamov A.A."/>
            <person name="Schmutz J."/>
            <person name="Selles B."/>
            <person name="Shapiro H."/>
            <person name="Tanguay P."/>
            <person name="Tuskan G.A."/>
            <person name="Henrissat B."/>
            <person name="Van de Peer Y."/>
            <person name="Rouze P."/>
            <person name="Ellis J.G."/>
            <person name="Dodds P.N."/>
            <person name="Schein J.E."/>
            <person name="Zhong S."/>
            <person name="Hamelin R.C."/>
            <person name="Grigoriev I.V."/>
            <person name="Szabo L.J."/>
            <person name="Martin F."/>
        </authorList>
    </citation>
    <scope>NUCLEOTIDE SEQUENCE [LARGE SCALE GENOMIC DNA]</scope>
    <source>
        <strain evidence="3">CRL 75-36-700-3 / race SCCL</strain>
    </source>
</reference>
<feature type="compositionally biased region" description="Polar residues" evidence="1">
    <location>
        <begin position="788"/>
        <end position="799"/>
    </location>
</feature>
<feature type="region of interest" description="Disordered" evidence="1">
    <location>
        <begin position="96"/>
        <end position="255"/>
    </location>
</feature>
<feature type="compositionally biased region" description="Low complexity" evidence="1">
    <location>
        <begin position="206"/>
        <end position="223"/>
    </location>
</feature>
<evidence type="ECO:0000313" key="2">
    <source>
        <dbReference type="EMBL" id="EFP75060.2"/>
    </source>
</evidence>
<accession>E3JSN5</accession>
<proteinExistence type="predicted"/>
<feature type="compositionally biased region" description="Polar residues" evidence="1">
    <location>
        <begin position="542"/>
        <end position="555"/>
    </location>
</feature>
<evidence type="ECO:0000256" key="1">
    <source>
        <dbReference type="SAM" id="MobiDB-lite"/>
    </source>
</evidence>
<feature type="compositionally biased region" description="Polar residues" evidence="1">
    <location>
        <begin position="117"/>
        <end position="135"/>
    </location>
</feature>
<feature type="compositionally biased region" description="Polar residues" evidence="1">
    <location>
        <begin position="806"/>
        <end position="816"/>
    </location>
</feature>
<keyword evidence="3" id="KW-1185">Reference proteome</keyword>
<dbReference type="CDD" id="cd00084">
    <property type="entry name" value="HMG-box_SF"/>
    <property type="match status" value="1"/>
</dbReference>
<sequence>MPPTSAIRELANGGSMPPEAQHQAWIAASPGLAEGRVVMDARPCKSHHSLTRALADGAFSKAPEHQYLAPAGLLQGEFKTASLIKDCRSRHRFQVVEANSPSPSPTSPTEVPTPATLNQLCNSPQSSHADTSQNRLVLKSLHPKSTHPGPSHLSLSCPTTNTSIMNPHHQRTPNSNLVPRSSEITPLTAGHQFSPQHLPPHNVQNSPHSQQSSQAGQHSHYASLQYSQSPGHYNTLNQPLFHPPSPDVFTPTPITPFEHHRARLQSTPHPTGRSTRDQVVFLPILSSNSSSSSSHQSLNPHLNTRRASHINRSDSSCSYASTPGAPIPHQVLRQRVAPLHPSPLSSSTIQSSTCQPSTLTTPPSRVNQPRPGNQDLTSTSSPVPPPPLAGLHDRISKKRKCSEISEDGGPEAQSEEELLKLTEAQLAIQARKASKRAMSDDDRDFFANFHHRQRKLLIIQAIERGVSMPMVDGYLGKRMVIKKPSGWNRFMQTPKVREVFRGAQKGVKDKSAMPLVSTMWNELPEEERLRYMKPSSKKQHNNLDPSIAATNNENPSGEADDDNEDELQVIMRRSVSFKRASDQVQDFMADWFEQAVHISKTCDCEMVMFAVSRHLGTHSFQFTRSTHGATRFVMGAQILDGTRHYAARFQSYITGYEVAQIAKINGKKQGPPKTPSVSTAVRLSHLITEKTEGVIKKWPWTRTEFRLAKLKYRLVLLPGSKTNRDWLMRPGRELKGPREATLHLDLDKKLIDIVHDPLIPDDVTEADYSSSIVSSDSNTGSSTQSNSPQDKQLSNSFHTSLDENDTAVSDQLSHQVNYDGFESDVSHRSIEESEDEESDYEESDDEDVDD</sequence>
<organism evidence="2 3">
    <name type="scientific">Puccinia graminis f. sp. tritici (strain CRL 75-36-700-3 / race SCCL)</name>
    <name type="common">Black stem rust fungus</name>
    <dbReference type="NCBI Taxonomy" id="418459"/>
    <lineage>
        <taxon>Eukaryota</taxon>
        <taxon>Fungi</taxon>
        <taxon>Dikarya</taxon>
        <taxon>Basidiomycota</taxon>
        <taxon>Pucciniomycotina</taxon>
        <taxon>Pucciniomycetes</taxon>
        <taxon>Pucciniales</taxon>
        <taxon>Pucciniaceae</taxon>
        <taxon>Puccinia</taxon>
    </lineage>
</organism>
<dbReference type="InParanoid" id="E3JSN5"/>
<feature type="compositionally biased region" description="Polar residues" evidence="1">
    <location>
        <begin position="153"/>
        <end position="165"/>
    </location>
</feature>
<dbReference type="EMBL" id="DS178263">
    <property type="protein sequence ID" value="EFP75060.2"/>
    <property type="molecule type" value="Genomic_DNA"/>
</dbReference>
<feature type="compositionally biased region" description="Polar residues" evidence="1">
    <location>
        <begin position="359"/>
        <end position="376"/>
    </location>
</feature>
<dbReference type="VEuPathDB" id="FungiDB:PGTG_01653"/>
<reference key="1">
    <citation type="submission" date="2007-01" db="EMBL/GenBank/DDBJ databases">
        <title>The Genome Sequence of Puccinia graminis f. sp. tritici Strain CRL 75-36-700-3.</title>
        <authorList>
            <consortium name="The Broad Institute Genome Sequencing Platform"/>
            <person name="Birren B."/>
            <person name="Lander E."/>
            <person name="Galagan J."/>
            <person name="Nusbaum C."/>
            <person name="Devon K."/>
            <person name="Cuomo C."/>
            <person name="Jaffe D."/>
            <person name="Butler J."/>
            <person name="Alvarez P."/>
            <person name="Gnerre S."/>
            <person name="Grabherr M."/>
            <person name="Mauceli E."/>
            <person name="Brockman W."/>
            <person name="Young S."/>
            <person name="LaButti K."/>
            <person name="Sykes S."/>
            <person name="DeCaprio D."/>
            <person name="Crawford M."/>
            <person name="Koehrsen M."/>
            <person name="Engels R."/>
            <person name="Montgomery P."/>
            <person name="Pearson M."/>
            <person name="Howarth C."/>
            <person name="Larson L."/>
            <person name="White J."/>
            <person name="Zeng Q."/>
            <person name="Kodira C."/>
            <person name="Yandava C."/>
            <person name="Alvarado L."/>
            <person name="O'Leary S."/>
            <person name="Szabo L."/>
            <person name="Dean R."/>
            <person name="Schein J."/>
        </authorList>
    </citation>
    <scope>NUCLEOTIDE SEQUENCE</scope>
    <source>
        <strain>CRL 75-36-700-3</strain>
    </source>
</reference>
<feature type="compositionally biased region" description="Acidic residues" evidence="1">
    <location>
        <begin position="832"/>
        <end position="850"/>
    </location>
</feature>
<dbReference type="GeneID" id="10547422"/>
<protein>
    <submittedName>
        <fullName evidence="2">Uncharacterized protein</fullName>
    </submittedName>
</protein>
<feature type="compositionally biased region" description="Polar residues" evidence="1">
    <location>
        <begin position="224"/>
        <end position="238"/>
    </location>
</feature>
<dbReference type="OrthoDB" id="2507159at2759"/>
<dbReference type="AlphaFoldDB" id="E3JSN5"/>
<feature type="region of interest" description="Disordered" evidence="1">
    <location>
        <begin position="340"/>
        <end position="415"/>
    </location>
</feature>
<evidence type="ECO:0000313" key="3">
    <source>
        <dbReference type="Proteomes" id="UP000008783"/>
    </source>
</evidence>
<feature type="compositionally biased region" description="Polar residues" evidence="1">
    <location>
        <begin position="172"/>
        <end position="195"/>
    </location>
</feature>
<dbReference type="RefSeq" id="XP_003319479.2">
    <property type="nucleotide sequence ID" value="XM_003319431.2"/>
</dbReference>
<feature type="compositionally biased region" description="Low complexity" evidence="1">
    <location>
        <begin position="342"/>
        <end position="358"/>
    </location>
</feature>
<dbReference type="KEGG" id="pgr:PGTG_01653"/>
<gene>
    <name evidence="2" type="ORF">PGTG_01653</name>
</gene>
<dbReference type="HOGENOM" id="CLU_388892_0_0_1"/>
<feature type="compositionally biased region" description="Acidic residues" evidence="1">
    <location>
        <begin position="404"/>
        <end position="415"/>
    </location>
</feature>
<feature type="region of interest" description="Disordered" evidence="1">
    <location>
        <begin position="769"/>
        <end position="850"/>
    </location>
</feature>
<feature type="compositionally biased region" description="Low complexity" evidence="1">
    <location>
        <begin position="769"/>
        <end position="787"/>
    </location>
</feature>
<dbReference type="Proteomes" id="UP000008783">
    <property type="component" value="Unassembled WGS sequence"/>
</dbReference>